<dbReference type="Pfam" id="PF13087">
    <property type="entry name" value="AAA_12"/>
    <property type="match status" value="1"/>
</dbReference>
<dbReference type="InParanoid" id="G4ZAR3"/>
<dbReference type="PANTHER" id="PTHR10887:SF341">
    <property type="entry name" value="NFX1-TYPE ZINC FINGER-CONTAINING PROTEIN 1"/>
    <property type="match status" value="1"/>
</dbReference>
<evidence type="ECO:0000259" key="1">
    <source>
        <dbReference type="Pfam" id="PF13086"/>
    </source>
</evidence>
<protein>
    <submittedName>
        <fullName evidence="3">Uncharacterized protein</fullName>
    </submittedName>
</protein>
<reference evidence="3 4" key="1">
    <citation type="journal article" date="2006" name="Science">
        <title>Phytophthora genome sequences uncover evolutionary origins and mechanisms of pathogenesis.</title>
        <authorList>
            <person name="Tyler B.M."/>
            <person name="Tripathy S."/>
            <person name="Zhang X."/>
            <person name="Dehal P."/>
            <person name="Jiang R.H."/>
            <person name="Aerts A."/>
            <person name="Arredondo F.D."/>
            <person name="Baxter L."/>
            <person name="Bensasson D."/>
            <person name="Beynon J.L."/>
            <person name="Chapman J."/>
            <person name="Damasceno C.M."/>
            <person name="Dorrance A.E."/>
            <person name="Dou D."/>
            <person name="Dickerman A.W."/>
            <person name="Dubchak I.L."/>
            <person name="Garbelotto M."/>
            <person name="Gijzen M."/>
            <person name="Gordon S.G."/>
            <person name="Govers F."/>
            <person name="Grunwald N.J."/>
            <person name="Huang W."/>
            <person name="Ivors K.L."/>
            <person name="Jones R.W."/>
            <person name="Kamoun S."/>
            <person name="Krampis K."/>
            <person name="Lamour K.H."/>
            <person name="Lee M.K."/>
            <person name="McDonald W.H."/>
            <person name="Medina M."/>
            <person name="Meijer H.J."/>
            <person name="Nordberg E.K."/>
            <person name="Maclean D.J."/>
            <person name="Ospina-Giraldo M.D."/>
            <person name="Morris P.F."/>
            <person name="Phuntumart V."/>
            <person name="Putnam N.H."/>
            <person name="Rash S."/>
            <person name="Rose J.K."/>
            <person name="Sakihama Y."/>
            <person name="Salamov A.A."/>
            <person name="Savidor A."/>
            <person name="Scheuring C.F."/>
            <person name="Smith B.M."/>
            <person name="Sobral B.W."/>
            <person name="Terry A."/>
            <person name="Torto-Alalibo T.A."/>
            <person name="Win J."/>
            <person name="Xu Z."/>
            <person name="Zhang H."/>
            <person name="Grigoriev I.V."/>
            <person name="Rokhsar D.S."/>
            <person name="Boore J.L."/>
        </authorList>
    </citation>
    <scope>NUCLEOTIDE SEQUENCE [LARGE SCALE GENOMIC DNA]</scope>
    <source>
        <strain evidence="3 4">P6497</strain>
    </source>
</reference>
<keyword evidence="4" id="KW-1185">Reference proteome</keyword>
<dbReference type="CDD" id="cd06008">
    <property type="entry name" value="NF-X1-zinc-finger"/>
    <property type="match status" value="1"/>
</dbReference>
<proteinExistence type="predicted"/>
<name>G4ZAR3_PHYSP</name>
<dbReference type="GeneID" id="20641597"/>
<dbReference type="SUPFAM" id="SSF52540">
    <property type="entry name" value="P-loop containing nucleoside triphosphate hydrolases"/>
    <property type="match status" value="1"/>
</dbReference>
<sequence length="1217" mass="136758">MRRIELISLHMDEANYVYSFLRSTYPKLCTVFQANWKKIVERYSFEDPALPHASFLENTGGRRYAPLCFTQVGLPFIRLMYLLGSKFKKVIYEAPFKEALNGVDALTSKWIAEAKGNENPLDSALCFRIMREEVARLNKMVRRGDRNIQLGSELKAKPQQKSASNSTMDEFWDMVEVGIPGKVELADGRVGPRYDNDRRDISGIQLLPTSDECFRACRHWYREICHSTKMLTGYPQDLSVGWIRTFGCIEKIRDNFVGGRVRDANVDYNVYPIVQTFTALMHSVKPAEQLGLCITVRFPQPELTGKDDRNLAKADSVDTRRDIWSKPGRLPFNAMVALVVYAESKLQVVFCKIIVRDLDRLVGTTAEVTLQPYESRDFVALDRWQSTAFLHRNQDGSYPVMFLVEFNKVLYAAYEPILRALQSIRPETLPLLEYLAPETPPAVGEASMEPPRYCLKSGFTFDLLPIIQSYPQGVGGEPQQLRLRPLREESRQSCERALSQYSTLEGDQAKALVRALSSRVACIQGLPGTGKSFIGSLLTRIVLKAKVSPVLIVCYTNHALDQFLCHLLDVGVTSLVRIGAQCKEKRLTKYNLTNVRQFTPRYELKRLYATLDTHASAIANALTEMSADVNKPTWECIKGFLANNHPDEYDYFEERSFDLFGTRRGWRVAGCGDILEYWIRGRDGASHQRRGSRPPRSDVWTWNVPKRRAVLTEWVKVMRFNAVEELARAQKAYTDTVKKIEAVKEEADVDVLKRMQIIGMTTTGVAKYQQKIAAVAPPVVICEEAGEVLEAQLMACLTPACQHLVLIGDHKQLRPHITEYNLSVESAIGKRYALDVSLFERLVAPSSGLPFWMLTEQHRMRPQISELLRILFYPEVRDARETLEYPPLHGAHDSLTRYHSNEYEVAYLVATLKYLLLQGYNPGDIAIVTPYGEEATVILASLVRSSTNVHDRGTIGFLKTPNRINVLLSRAKHGLILVGHGELLRAKSPLWQRVLDQLQSDGCYGNGLPLHCQRHPDYQRVATKPDSFALLAPDGGCLRPCGRRLPRCGHACPKLCHVDQPSHKAVYCTQPCPRLQEGCGHVCPGVCGDPCGRCEVLVGSITLLCGHTYSNARCFEAKKPSDVRCNVVVEKLISVCGHKQSGASYITDVKCTRKCGAILPCGHPCSGYTAQHQLFRVAVVVVACLTSTLLARSEDSRLASRFVREREASSGDVPPSA</sequence>
<dbReference type="EMBL" id="JH159153">
    <property type="protein sequence ID" value="EGZ19849.1"/>
    <property type="molecule type" value="Genomic_DNA"/>
</dbReference>
<dbReference type="InterPro" id="IPR045055">
    <property type="entry name" value="DNA2/NAM7-like"/>
</dbReference>
<organism evidence="3 4">
    <name type="scientific">Phytophthora sojae (strain P6497)</name>
    <name type="common">Soybean stem and root rot agent</name>
    <name type="synonym">Phytophthora megasperma f. sp. glycines</name>
    <dbReference type="NCBI Taxonomy" id="1094619"/>
    <lineage>
        <taxon>Eukaryota</taxon>
        <taxon>Sar</taxon>
        <taxon>Stramenopiles</taxon>
        <taxon>Oomycota</taxon>
        <taxon>Peronosporomycetes</taxon>
        <taxon>Peronosporales</taxon>
        <taxon>Peronosporaceae</taxon>
        <taxon>Phytophthora</taxon>
    </lineage>
</organism>
<dbReference type="InterPro" id="IPR041677">
    <property type="entry name" value="DNA2/NAM7_AAA_11"/>
</dbReference>
<feature type="domain" description="DNA2/NAM7 helicase-like C-terminal" evidence="2">
    <location>
        <begin position="932"/>
        <end position="980"/>
    </location>
</feature>
<evidence type="ECO:0000259" key="2">
    <source>
        <dbReference type="Pfam" id="PF13087"/>
    </source>
</evidence>
<dbReference type="KEGG" id="psoj:PHYSODRAFT_298235"/>
<dbReference type="CDD" id="cd17936">
    <property type="entry name" value="EEXXEc_NFX1"/>
    <property type="match status" value="1"/>
</dbReference>
<dbReference type="GO" id="GO:0004386">
    <property type="term" value="F:helicase activity"/>
    <property type="evidence" value="ECO:0007669"/>
    <property type="project" value="InterPro"/>
</dbReference>
<dbReference type="Pfam" id="PF13086">
    <property type="entry name" value="AAA_11"/>
    <property type="match status" value="1"/>
</dbReference>
<feature type="domain" description="DNA2/NAM7 helicase helicase" evidence="1">
    <location>
        <begin position="505"/>
        <end position="817"/>
    </location>
</feature>
<accession>G4ZAR3</accession>
<dbReference type="PANTHER" id="PTHR10887">
    <property type="entry name" value="DNA2/NAM7 HELICASE FAMILY"/>
    <property type="match status" value="1"/>
</dbReference>
<dbReference type="InterPro" id="IPR047187">
    <property type="entry name" value="SF1_C_Upf1"/>
</dbReference>
<dbReference type="GO" id="GO:0031380">
    <property type="term" value="C:nuclear RNA-directed RNA polymerase complex"/>
    <property type="evidence" value="ECO:0007669"/>
    <property type="project" value="TreeGrafter"/>
</dbReference>
<dbReference type="CDD" id="cd18808">
    <property type="entry name" value="SF1_C_Upf1"/>
    <property type="match status" value="1"/>
</dbReference>
<gene>
    <name evidence="3" type="ORF">PHYSODRAFT_298235</name>
</gene>
<dbReference type="InterPro" id="IPR027417">
    <property type="entry name" value="P-loop_NTPase"/>
</dbReference>
<dbReference type="RefSeq" id="XP_009522566.1">
    <property type="nucleotide sequence ID" value="XM_009524271.1"/>
</dbReference>
<dbReference type="Proteomes" id="UP000002640">
    <property type="component" value="Unassembled WGS sequence"/>
</dbReference>
<dbReference type="GO" id="GO:0031048">
    <property type="term" value="P:regulatory ncRNA-mediated heterochromatin formation"/>
    <property type="evidence" value="ECO:0007669"/>
    <property type="project" value="TreeGrafter"/>
</dbReference>
<evidence type="ECO:0000313" key="4">
    <source>
        <dbReference type="Proteomes" id="UP000002640"/>
    </source>
</evidence>
<evidence type="ECO:0000313" key="3">
    <source>
        <dbReference type="EMBL" id="EGZ19849.1"/>
    </source>
</evidence>
<dbReference type="AlphaFoldDB" id="G4ZAR3"/>
<dbReference type="Gene3D" id="3.40.50.300">
    <property type="entry name" value="P-loop containing nucleotide triphosphate hydrolases"/>
    <property type="match status" value="3"/>
</dbReference>
<dbReference type="InterPro" id="IPR041679">
    <property type="entry name" value="DNA2/NAM7-like_C"/>
</dbReference>